<gene>
    <name evidence="1" type="ORF">EPUL_000477</name>
</gene>
<dbReference type="OrthoDB" id="10035396at2759"/>
<reference evidence="1 2" key="1">
    <citation type="submission" date="2017-10" db="EMBL/GenBank/DDBJ databases">
        <title>Development of genomic resources for the powdery mildew, Erysiphe pulchra.</title>
        <authorList>
            <person name="Wadl P.A."/>
            <person name="Mack B.M."/>
            <person name="Moore G."/>
            <person name="Beltz S.B."/>
        </authorList>
    </citation>
    <scope>NUCLEOTIDE SEQUENCE [LARGE SCALE GENOMIC DNA]</scope>
    <source>
        <strain evidence="1">Cflorida</strain>
    </source>
</reference>
<dbReference type="STRING" id="225359.A0A2S4Q183"/>
<protein>
    <submittedName>
        <fullName evidence="1">Uncharacterized protein</fullName>
    </submittedName>
</protein>
<keyword evidence="2" id="KW-1185">Reference proteome</keyword>
<dbReference type="EMBL" id="PEDP01000036">
    <property type="protein sequence ID" value="POS88054.1"/>
    <property type="molecule type" value="Genomic_DNA"/>
</dbReference>
<comment type="caution">
    <text evidence="1">The sequence shown here is derived from an EMBL/GenBank/DDBJ whole genome shotgun (WGS) entry which is preliminary data.</text>
</comment>
<proteinExistence type="predicted"/>
<dbReference type="AlphaFoldDB" id="A0A2S4Q183"/>
<dbReference type="Proteomes" id="UP000237438">
    <property type="component" value="Unassembled WGS sequence"/>
</dbReference>
<organism evidence="1 2">
    <name type="scientific">Erysiphe pulchra</name>
    <dbReference type="NCBI Taxonomy" id="225359"/>
    <lineage>
        <taxon>Eukaryota</taxon>
        <taxon>Fungi</taxon>
        <taxon>Dikarya</taxon>
        <taxon>Ascomycota</taxon>
        <taxon>Pezizomycotina</taxon>
        <taxon>Leotiomycetes</taxon>
        <taxon>Erysiphales</taxon>
        <taxon>Erysiphaceae</taxon>
        <taxon>Erysiphe</taxon>
    </lineage>
</organism>
<sequence>MELDVDPTAPSTASRLTPPCIPLSPPSHHTIQYCLAPSKRAAQYFNDATTQSPIDEAYQISNYLPKELREIIQKRQDQERTWYVRLSMCASVVSNVESTLQMYKGDIEKQESEFIRNYVRKTIARLAASENSPKPSLIPLNTKSPFYRYPKPPKDTSEKNSWATIAYNGHKKFRVTMTTPISPTKITSGDQKKLYTSSKSAKINNIPSKNFKKIISYNRLFVRLPLDHEWRNLSPAGLIEVIVKHLAISLASIGLIKPIRTGFTISPCSSGAREALLRTNIGLLDTGAKLEPASDLVPLLVPIVPKFIRTIQCQMEVTKEMLTSEMERVTSIRPTSVRYYGTSNIEAPHRTWIAYFHKFPRPGFRVFDESWRVTLFKKKKAIDFCKLCNGYHPTRNCSRAPSCGNCGSCMHSQKDCKASTKCKNCGGPHRSDNHKCLARPSRHGSPTKEQLKSFRRLCERENQAVARAKVAEQRAISTTESIMISN</sequence>
<name>A0A2S4Q183_9PEZI</name>
<evidence type="ECO:0000313" key="1">
    <source>
        <dbReference type="EMBL" id="POS88054.1"/>
    </source>
</evidence>
<accession>A0A2S4Q183</accession>
<evidence type="ECO:0000313" key="2">
    <source>
        <dbReference type="Proteomes" id="UP000237438"/>
    </source>
</evidence>